<evidence type="ECO:0000313" key="8">
    <source>
        <dbReference type="EMBL" id="CZR59611.1"/>
    </source>
</evidence>
<dbReference type="GO" id="GO:0016020">
    <property type="term" value="C:membrane"/>
    <property type="evidence" value="ECO:0007669"/>
    <property type="project" value="UniProtKB-SubCell"/>
</dbReference>
<name>A0A1L7X3L7_9HELO</name>
<dbReference type="InterPro" id="IPR054549">
    <property type="entry name" value="UVB_sens_RUS_dom"/>
</dbReference>
<dbReference type="InterPro" id="IPR006968">
    <property type="entry name" value="RUS_fam"/>
</dbReference>
<evidence type="ECO:0000256" key="2">
    <source>
        <dbReference type="ARBA" id="ARBA00007558"/>
    </source>
</evidence>
<dbReference type="AlphaFoldDB" id="A0A1L7X3L7"/>
<reference evidence="8 9" key="1">
    <citation type="submission" date="2016-03" db="EMBL/GenBank/DDBJ databases">
        <authorList>
            <person name="Ploux O."/>
        </authorList>
    </citation>
    <scope>NUCLEOTIDE SEQUENCE [LARGE SCALE GENOMIC DNA]</scope>
    <source>
        <strain evidence="8 9">UAMH 11012</strain>
    </source>
</reference>
<sequence length="472" mass="51604">MAQKPIMDEHIEITETDQANNIVATYITSGENGSRIDVVIPRNSNSYARSILSAFLPAGYPHSVTSDYLEYQVYDSLQAFSSSIAGMLSSRAVLEGIGVGDSGASPTAALLLSVLQESMGRIATILFAHRLGTSLEPECKMYRLAADIFNDAAMVLDCLSPALPKASRVGLLSLSSVLRSLCGVAAGSSKASLSAHFATQGNLGELNAKDSSQETIISLMGMLAGSVVVSHISSKWATWTALTFLLAIHLGTNYLAVRAVCMRTLNRQRANLALSAVLDRVEEAGHSHLKRKSALEKINGPTPDGVRLQERVFERDGVLRWGGKVLGYCRIGVSLQTLLKSFGGRNRVTGSYGQTQDFGRLLEIFGRVNYIIWYDEPSKTFLIVLEDGVEPTSELHAWMFALYYAKYGRKKDETVLAALQRTLNEVRVSSFDILQHLKKFGWDLETSALETHSGTRITRPDPSEDTGPRDKY</sequence>
<dbReference type="EMBL" id="FJOG01000014">
    <property type="protein sequence ID" value="CZR59611.1"/>
    <property type="molecule type" value="Genomic_DNA"/>
</dbReference>
<evidence type="ECO:0000256" key="5">
    <source>
        <dbReference type="ARBA" id="ARBA00023136"/>
    </source>
</evidence>
<feature type="region of interest" description="Disordered" evidence="6">
    <location>
        <begin position="453"/>
        <end position="472"/>
    </location>
</feature>
<dbReference type="PANTHER" id="PTHR12770:SF31">
    <property type="entry name" value="RUS FAMILY MEMBER 1"/>
    <property type="match status" value="1"/>
</dbReference>
<keyword evidence="4" id="KW-1133">Transmembrane helix</keyword>
<dbReference type="OrthoDB" id="364779at2759"/>
<evidence type="ECO:0000259" key="7">
    <source>
        <dbReference type="Pfam" id="PF04884"/>
    </source>
</evidence>
<proteinExistence type="inferred from homology"/>
<feature type="compositionally biased region" description="Basic and acidic residues" evidence="6">
    <location>
        <begin position="458"/>
        <end position="472"/>
    </location>
</feature>
<comment type="similarity">
    <text evidence="2">Belongs to the RUS1 family.</text>
</comment>
<dbReference type="Pfam" id="PF04884">
    <property type="entry name" value="UVB_sens_prot"/>
    <property type="match status" value="1"/>
</dbReference>
<gene>
    <name evidence="8" type="ORF">PAC_09505</name>
</gene>
<evidence type="ECO:0000313" key="9">
    <source>
        <dbReference type="Proteomes" id="UP000184330"/>
    </source>
</evidence>
<dbReference type="Proteomes" id="UP000184330">
    <property type="component" value="Unassembled WGS sequence"/>
</dbReference>
<comment type="subcellular location">
    <subcellularLocation>
        <location evidence="1">Membrane</location>
    </subcellularLocation>
</comment>
<dbReference type="PANTHER" id="PTHR12770">
    <property type="entry name" value="RUS1 FAMILY PROTEIN C16ORF58"/>
    <property type="match status" value="1"/>
</dbReference>
<evidence type="ECO:0000256" key="3">
    <source>
        <dbReference type="ARBA" id="ARBA00022692"/>
    </source>
</evidence>
<evidence type="ECO:0000256" key="1">
    <source>
        <dbReference type="ARBA" id="ARBA00004370"/>
    </source>
</evidence>
<accession>A0A1L7X3L7</accession>
<organism evidence="8 9">
    <name type="scientific">Phialocephala subalpina</name>
    <dbReference type="NCBI Taxonomy" id="576137"/>
    <lineage>
        <taxon>Eukaryota</taxon>
        <taxon>Fungi</taxon>
        <taxon>Dikarya</taxon>
        <taxon>Ascomycota</taxon>
        <taxon>Pezizomycotina</taxon>
        <taxon>Leotiomycetes</taxon>
        <taxon>Helotiales</taxon>
        <taxon>Mollisiaceae</taxon>
        <taxon>Phialocephala</taxon>
        <taxon>Phialocephala fortinii species complex</taxon>
    </lineage>
</organism>
<keyword evidence="9" id="KW-1185">Reference proteome</keyword>
<keyword evidence="3" id="KW-0812">Transmembrane</keyword>
<feature type="domain" description="Protein root UVB sensitive/RUS" evidence="7">
    <location>
        <begin position="42"/>
        <end position="278"/>
    </location>
</feature>
<evidence type="ECO:0000256" key="6">
    <source>
        <dbReference type="SAM" id="MobiDB-lite"/>
    </source>
</evidence>
<protein>
    <submittedName>
        <fullName evidence="8">Related to DUF647 domain protein</fullName>
    </submittedName>
</protein>
<evidence type="ECO:0000256" key="4">
    <source>
        <dbReference type="ARBA" id="ARBA00022989"/>
    </source>
</evidence>
<keyword evidence="5" id="KW-0472">Membrane</keyword>